<dbReference type="RefSeq" id="XP_018028970.1">
    <property type="nucleotide sequence ID" value="XM_018175123.1"/>
</dbReference>
<reference evidence="1 2" key="1">
    <citation type="submission" date="2016-05" db="EMBL/GenBank/DDBJ databases">
        <title>Comparative analysis of secretome profiles of manganese(II)-oxidizing ascomycete fungi.</title>
        <authorList>
            <consortium name="DOE Joint Genome Institute"/>
            <person name="Zeiner C.A."/>
            <person name="Purvine S.O."/>
            <person name="Zink E.M."/>
            <person name="Wu S."/>
            <person name="Pasa-Tolic L."/>
            <person name="Chaput D.L."/>
            <person name="Haridas S."/>
            <person name="Grigoriev I.V."/>
            <person name="Santelli C.M."/>
            <person name="Hansel C.M."/>
        </authorList>
    </citation>
    <scope>NUCLEOTIDE SEQUENCE [LARGE SCALE GENOMIC DNA]</scope>
    <source>
        <strain evidence="1 2">AP3s5-JAC2a</strain>
    </source>
</reference>
<sequence length="49" mass="5552">IPKWPLSLTLNTYISILLKVTSTALLLPILEALGQLKWSWFQGARSKKI</sequence>
<accession>A0A177BTG6</accession>
<gene>
    <name evidence="1" type="ORF">CC84DRAFT_1106064</name>
</gene>
<dbReference type="AlphaFoldDB" id="A0A177BTG6"/>
<dbReference type="STRING" id="1460663.A0A177BTG6"/>
<keyword evidence="2" id="KW-1185">Reference proteome</keyword>
<name>A0A177BTG6_9PLEO</name>
<dbReference type="InParanoid" id="A0A177BTG6"/>
<dbReference type="GeneID" id="28758609"/>
<dbReference type="PANTHER" id="PTHR35394:SF5">
    <property type="entry name" value="DUF3176 DOMAIN-CONTAINING PROTEIN"/>
    <property type="match status" value="1"/>
</dbReference>
<dbReference type="PANTHER" id="PTHR35394">
    <property type="entry name" value="DUF3176 DOMAIN-CONTAINING PROTEIN"/>
    <property type="match status" value="1"/>
</dbReference>
<dbReference type="Pfam" id="PF11374">
    <property type="entry name" value="DUF3176"/>
    <property type="match status" value="1"/>
</dbReference>
<dbReference type="InterPro" id="IPR021514">
    <property type="entry name" value="DUF3176"/>
</dbReference>
<dbReference type="EMBL" id="KV441566">
    <property type="protein sequence ID" value="OAF98604.1"/>
    <property type="molecule type" value="Genomic_DNA"/>
</dbReference>
<organism evidence="1 2">
    <name type="scientific">Paraphaeosphaeria sporulosa</name>
    <dbReference type="NCBI Taxonomy" id="1460663"/>
    <lineage>
        <taxon>Eukaryota</taxon>
        <taxon>Fungi</taxon>
        <taxon>Dikarya</taxon>
        <taxon>Ascomycota</taxon>
        <taxon>Pezizomycotina</taxon>
        <taxon>Dothideomycetes</taxon>
        <taxon>Pleosporomycetidae</taxon>
        <taxon>Pleosporales</taxon>
        <taxon>Massarineae</taxon>
        <taxon>Didymosphaeriaceae</taxon>
        <taxon>Paraphaeosphaeria</taxon>
    </lineage>
</organism>
<proteinExistence type="predicted"/>
<protein>
    <submittedName>
        <fullName evidence="1">Uncharacterized protein</fullName>
    </submittedName>
</protein>
<feature type="non-terminal residue" evidence="1">
    <location>
        <position position="1"/>
    </location>
</feature>
<dbReference type="Proteomes" id="UP000077069">
    <property type="component" value="Unassembled WGS sequence"/>
</dbReference>
<evidence type="ECO:0000313" key="2">
    <source>
        <dbReference type="Proteomes" id="UP000077069"/>
    </source>
</evidence>
<evidence type="ECO:0000313" key="1">
    <source>
        <dbReference type="EMBL" id="OAF98604.1"/>
    </source>
</evidence>
<dbReference type="OrthoDB" id="5376804at2759"/>